<evidence type="ECO:0000313" key="3">
    <source>
        <dbReference type="Proteomes" id="UP001156690"/>
    </source>
</evidence>
<dbReference type="GO" id="GO:0016829">
    <property type="term" value="F:lyase activity"/>
    <property type="evidence" value="ECO:0007669"/>
    <property type="project" value="UniProtKB-KW"/>
</dbReference>
<dbReference type="Pfam" id="PF00903">
    <property type="entry name" value="Glyoxalase"/>
    <property type="match status" value="1"/>
</dbReference>
<organism evidence="2 3">
    <name type="scientific">Vibrio penaeicida</name>
    <dbReference type="NCBI Taxonomy" id="104609"/>
    <lineage>
        <taxon>Bacteria</taxon>
        <taxon>Pseudomonadati</taxon>
        <taxon>Pseudomonadota</taxon>
        <taxon>Gammaproteobacteria</taxon>
        <taxon>Vibrionales</taxon>
        <taxon>Vibrionaceae</taxon>
        <taxon>Vibrio</taxon>
    </lineage>
</organism>
<sequence>MSTYVEHANVTVKNVDRAIEFLQTALPDFKIRHFGHSHYRWCHIGTEETYIALQEVVEKESVDRSPYVDVGINHIGFVVDDIEEVERSLLSNGYEQNPMETKHPYRKRLYFYDSDGLEWEFIQYLTHDSKKRNDYDH</sequence>
<feature type="domain" description="VOC" evidence="1">
    <location>
        <begin position="4"/>
        <end position="124"/>
    </location>
</feature>
<dbReference type="EMBL" id="BSNX01000015">
    <property type="protein sequence ID" value="GLQ72483.1"/>
    <property type="molecule type" value="Genomic_DNA"/>
</dbReference>
<name>A0AAV5NPW0_9VIBR</name>
<reference evidence="3" key="1">
    <citation type="journal article" date="2019" name="Int. J. Syst. Evol. Microbiol.">
        <title>The Global Catalogue of Microorganisms (GCM) 10K type strain sequencing project: providing services to taxonomists for standard genome sequencing and annotation.</title>
        <authorList>
            <consortium name="The Broad Institute Genomics Platform"/>
            <consortium name="The Broad Institute Genome Sequencing Center for Infectious Disease"/>
            <person name="Wu L."/>
            <person name="Ma J."/>
        </authorList>
    </citation>
    <scope>NUCLEOTIDE SEQUENCE [LARGE SCALE GENOMIC DNA]</scope>
    <source>
        <strain evidence="3">NBRC 15640</strain>
    </source>
</reference>
<dbReference type="InterPro" id="IPR004360">
    <property type="entry name" value="Glyas_Fos-R_dOase_dom"/>
</dbReference>
<proteinExistence type="predicted"/>
<dbReference type="CDD" id="cd06587">
    <property type="entry name" value="VOC"/>
    <property type="match status" value="1"/>
</dbReference>
<dbReference type="RefSeq" id="WP_126608542.1">
    <property type="nucleotide sequence ID" value="NZ_AP025144.1"/>
</dbReference>
<keyword evidence="3" id="KW-1185">Reference proteome</keyword>
<dbReference type="SUPFAM" id="SSF54593">
    <property type="entry name" value="Glyoxalase/Bleomycin resistance protein/Dihydroxybiphenyl dioxygenase"/>
    <property type="match status" value="1"/>
</dbReference>
<dbReference type="InterPro" id="IPR037523">
    <property type="entry name" value="VOC_core"/>
</dbReference>
<dbReference type="PROSITE" id="PS51819">
    <property type="entry name" value="VOC"/>
    <property type="match status" value="1"/>
</dbReference>
<keyword evidence="2" id="KW-0456">Lyase</keyword>
<comment type="caution">
    <text evidence="2">The sequence shown here is derived from an EMBL/GenBank/DDBJ whole genome shotgun (WGS) entry which is preliminary data.</text>
</comment>
<evidence type="ECO:0000313" key="2">
    <source>
        <dbReference type="EMBL" id="GLQ72483.1"/>
    </source>
</evidence>
<accession>A0AAV5NPW0</accession>
<dbReference type="Proteomes" id="UP001156690">
    <property type="component" value="Unassembled WGS sequence"/>
</dbReference>
<protein>
    <submittedName>
        <fullName evidence="2">Lactoylglutathione lyase</fullName>
    </submittedName>
</protein>
<dbReference type="Gene3D" id="3.10.180.10">
    <property type="entry name" value="2,3-Dihydroxybiphenyl 1,2-Dioxygenase, domain 1"/>
    <property type="match status" value="1"/>
</dbReference>
<dbReference type="InterPro" id="IPR029068">
    <property type="entry name" value="Glyas_Bleomycin-R_OHBP_Dase"/>
</dbReference>
<evidence type="ECO:0000259" key="1">
    <source>
        <dbReference type="PROSITE" id="PS51819"/>
    </source>
</evidence>
<gene>
    <name evidence="2" type="ORF">GCM10007932_18430</name>
</gene>
<dbReference type="AlphaFoldDB" id="A0AAV5NPW0"/>